<evidence type="ECO:0000256" key="16">
    <source>
        <dbReference type="SAM" id="SignalP"/>
    </source>
</evidence>
<reference evidence="20" key="1">
    <citation type="journal article" date="2017" name="bioRxiv">
        <title>Comparative analysis of the genomes of Stylophora pistillata and Acropora digitifera provides evidence for extensive differences between species of corals.</title>
        <authorList>
            <person name="Voolstra C.R."/>
            <person name="Li Y."/>
            <person name="Liew Y.J."/>
            <person name="Baumgarten S."/>
            <person name="Zoccola D."/>
            <person name="Flot J.-F."/>
            <person name="Tambutte S."/>
            <person name="Allemand D."/>
            <person name="Aranda M."/>
        </authorList>
    </citation>
    <scope>NUCLEOTIDE SEQUENCE [LARGE SCALE GENOMIC DNA]</scope>
</reference>
<evidence type="ECO:0000313" key="19">
    <source>
        <dbReference type="EMBL" id="PFX31873.1"/>
    </source>
</evidence>
<dbReference type="EC" id="4.6.1.2" evidence="2 14"/>
<keyword evidence="3 15" id="KW-0812">Transmembrane</keyword>
<dbReference type="SUPFAM" id="SSF56112">
    <property type="entry name" value="Protein kinase-like (PK-like)"/>
    <property type="match status" value="1"/>
</dbReference>
<evidence type="ECO:0000256" key="12">
    <source>
        <dbReference type="ARBA" id="ARBA00023293"/>
    </source>
</evidence>
<keyword evidence="4 16" id="KW-0732">Signal</keyword>
<dbReference type="GO" id="GO:0005525">
    <property type="term" value="F:GTP binding"/>
    <property type="evidence" value="ECO:0007669"/>
    <property type="project" value="UniProtKB-KW"/>
</dbReference>
<dbReference type="AlphaFoldDB" id="A0A2B4SS02"/>
<evidence type="ECO:0000256" key="10">
    <source>
        <dbReference type="ARBA" id="ARBA00023180"/>
    </source>
</evidence>
<dbReference type="PROSITE" id="PS00452">
    <property type="entry name" value="GUANYLATE_CYCLASE_1"/>
    <property type="match status" value="1"/>
</dbReference>
<dbReference type="Pfam" id="PF07714">
    <property type="entry name" value="PK_Tyr_Ser-Thr"/>
    <property type="match status" value="1"/>
</dbReference>
<keyword evidence="10" id="KW-0325">Glycoprotein</keyword>
<dbReference type="InterPro" id="IPR028082">
    <property type="entry name" value="Peripla_BP_I"/>
</dbReference>
<dbReference type="InterPro" id="IPR011009">
    <property type="entry name" value="Kinase-like_dom_sf"/>
</dbReference>
<gene>
    <name evidence="19" type="ORF">AWC38_SpisGene3307</name>
</gene>
<evidence type="ECO:0000313" key="20">
    <source>
        <dbReference type="Proteomes" id="UP000225706"/>
    </source>
</evidence>
<keyword evidence="12 14" id="KW-0141">cGMP biosynthesis</keyword>
<dbReference type="Gene3D" id="3.40.50.2300">
    <property type="match status" value="2"/>
</dbReference>
<dbReference type="InterPro" id="IPR018297">
    <property type="entry name" value="A/G_cyclase_CS"/>
</dbReference>
<dbReference type="Pfam" id="PF00211">
    <property type="entry name" value="Guanylate_cyc"/>
    <property type="match status" value="1"/>
</dbReference>
<dbReference type="SUPFAM" id="SSF53822">
    <property type="entry name" value="Periplasmic binding protein-like I"/>
    <property type="match status" value="1"/>
</dbReference>
<evidence type="ECO:0000256" key="11">
    <source>
        <dbReference type="ARBA" id="ARBA00023239"/>
    </source>
</evidence>
<dbReference type="CDD" id="cd06370">
    <property type="entry name" value="PBP1_SAP_GC-like"/>
    <property type="match status" value="1"/>
</dbReference>
<dbReference type="GO" id="GO:0035556">
    <property type="term" value="P:intracellular signal transduction"/>
    <property type="evidence" value="ECO:0007669"/>
    <property type="project" value="InterPro"/>
</dbReference>
<dbReference type="InterPro" id="IPR050401">
    <property type="entry name" value="Cyclic_nucleotide_synthase"/>
</dbReference>
<dbReference type="InterPro" id="IPR000719">
    <property type="entry name" value="Prot_kinase_dom"/>
</dbReference>
<evidence type="ECO:0000259" key="17">
    <source>
        <dbReference type="PROSITE" id="PS50011"/>
    </source>
</evidence>
<evidence type="ECO:0000259" key="18">
    <source>
        <dbReference type="PROSITE" id="PS50125"/>
    </source>
</evidence>
<dbReference type="SMART" id="SM00044">
    <property type="entry name" value="CYCc"/>
    <property type="match status" value="1"/>
</dbReference>
<evidence type="ECO:0000256" key="13">
    <source>
        <dbReference type="RuleBase" id="RU000405"/>
    </source>
</evidence>
<dbReference type="PROSITE" id="PS50011">
    <property type="entry name" value="PROTEIN_KINASE_DOM"/>
    <property type="match status" value="1"/>
</dbReference>
<evidence type="ECO:0000256" key="6">
    <source>
        <dbReference type="ARBA" id="ARBA00022989"/>
    </source>
</evidence>
<dbReference type="FunFam" id="3.30.70.1230:FF:000004">
    <property type="entry name" value="Guanylate cyclase"/>
    <property type="match status" value="1"/>
</dbReference>
<dbReference type="PANTHER" id="PTHR11920">
    <property type="entry name" value="GUANYLYL CYCLASE"/>
    <property type="match status" value="1"/>
</dbReference>
<dbReference type="EMBL" id="LSMT01000030">
    <property type="protein sequence ID" value="PFX31873.1"/>
    <property type="molecule type" value="Genomic_DNA"/>
</dbReference>
<comment type="subcellular location">
    <subcellularLocation>
        <location evidence="1">Membrane</location>
        <topology evidence="1">Single-pass type I membrane protein</topology>
    </subcellularLocation>
</comment>
<evidence type="ECO:0000256" key="7">
    <source>
        <dbReference type="ARBA" id="ARBA00023134"/>
    </source>
</evidence>
<dbReference type="STRING" id="50429.A0A2B4SS02"/>
<evidence type="ECO:0000256" key="1">
    <source>
        <dbReference type="ARBA" id="ARBA00004479"/>
    </source>
</evidence>
<sequence length="1181" mass="133862">MQTLFGCLQQFLLILAVTSPVFGDNFTLGLLVPLTNPKGSFKGKLFAPAIASAVDDVNNSSDLLAGHHLSYIWNDTECKETKSLQALSHLINERKVSAIIGPGCSCQYEARYASAVDVPMISYMCNEPLTALLEKEKYATFAETVIKVEGHKLARGLIKLFQKFHWSEVAILYENATSYVNMKKVVVREFTSNGINVLTEKELLSDACYSFVKNNLSSCCDPPTRVTNVGDYMGNVFKELKSKCRILLYLSEFPVARQTLEYAHNQNMTQGDYAFVMLQLDLNQFKRNMDSPGQIYLILDLDKNKTCDYYEALESVVLVEVESELPDEQKSYKAFEKQVKEKYDSFKTNLTASLTEEEKTNPLSFHAYYLYDAVYQYAKALNKTLARGDDLTGKNIMRNLMNSTYKSKLGPSVFINENGSADVVNLRIVDIRWNKSVAPTKDCLYNNSGPIAKELGRINFSEEDTGIVVRTEEFQWPNGKGIPLSKPKCGFDGLECVTSTLSTAQYDRQDKGNAAVIAGVSAFAAITCIILLVNVIRQYMLKKEGDSLLWKMNYKDIRWVQTSSSVSSDMAEEEESLSMSRRTSNQFTFTNFGFYKENRVTVKQIGTKTIDLTKSILLELKQMRDFRHENFVQFYGATVDSPYICIVSAFFPRTLKEFLACSDVKLDKTFISSLVTDIVKGMAYLHSSDLKYHGSLKSSNCLIDSRWTLKISDYGLTMLRSKCNLSAKTGSEDLLWTAPELLRKHFSFPNSASRKKDRSYVNIQKADVYSFAIILQEFHTRKGPFSNNRNLCVKEILGRITEPEVPIFRPTVHNFIEEMEELRDLMKNCWEEDPDSRPDFTEIKKRINRILVAKGIKTNIFDSMIYMMENYANNLEDIVSERTSQLIEAKIETEDLLYKIFPRPVAEQLIKGKQVEAENFDEVSIYFSDIVGFTELSSESSPMQVVTLLNDLYTLFDDIISEYRVYKVETIGDAYMVVSGLPIKNGHDHAGEISRMALHLLDSVKEDFIVRHKPGYKLQLRIGIHSGPVVAGVVGSTMPRYCLFGDTVNTASRMESNGEAGMIHISEATKNVLEKLGGFTIRQRGEVHLKGKGQVTTYWLMEHKHRRQPTSPKRLRPKRHLFNSTSEGEGLKPCFITRSSSLRRSLKAASENPMTKIPIQVVDNGNKREKRKESTHSITSV</sequence>
<dbReference type="GO" id="GO:0005886">
    <property type="term" value="C:plasma membrane"/>
    <property type="evidence" value="ECO:0007669"/>
    <property type="project" value="TreeGrafter"/>
</dbReference>
<dbReference type="InterPro" id="IPR001828">
    <property type="entry name" value="ANF_lig-bd_rcpt"/>
</dbReference>
<dbReference type="Pfam" id="PF01094">
    <property type="entry name" value="ANF_receptor"/>
    <property type="match status" value="1"/>
</dbReference>
<dbReference type="InterPro" id="IPR001245">
    <property type="entry name" value="Ser-Thr/Tyr_kinase_cat_dom"/>
</dbReference>
<evidence type="ECO:0000256" key="5">
    <source>
        <dbReference type="ARBA" id="ARBA00022741"/>
    </source>
</evidence>
<feature type="signal peptide" evidence="16">
    <location>
        <begin position="1"/>
        <end position="23"/>
    </location>
</feature>
<feature type="chain" id="PRO_5012925317" description="Guanylate cyclase" evidence="16">
    <location>
        <begin position="24"/>
        <end position="1181"/>
    </location>
</feature>
<evidence type="ECO:0000256" key="4">
    <source>
        <dbReference type="ARBA" id="ARBA00022729"/>
    </source>
</evidence>
<dbReference type="GO" id="GO:0007168">
    <property type="term" value="P:receptor guanylyl cyclase signaling pathway"/>
    <property type="evidence" value="ECO:0007669"/>
    <property type="project" value="TreeGrafter"/>
</dbReference>
<evidence type="ECO:0000256" key="8">
    <source>
        <dbReference type="ARBA" id="ARBA00023136"/>
    </source>
</evidence>
<dbReference type="PANTHER" id="PTHR11920:SF501">
    <property type="entry name" value="GUANYLATE CYCLASE 32E"/>
    <property type="match status" value="1"/>
</dbReference>
<organism evidence="19 20">
    <name type="scientific">Stylophora pistillata</name>
    <name type="common">Smooth cauliflower coral</name>
    <dbReference type="NCBI Taxonomy" id="50429"/>
    <lineage>
        <taxon>Eukaryota</taxon>
        <taxon>Metazoa</taxon>
        <taxon>Cnidaria</taxon>
        <taxon>Anthozoa</taxon>
        <taxon>Hexacorallia</taxon>
        <taxon>Scleractinia</taxon>
        <taxon>Astrocoeniina</taxon>
        <taxon>Pocilloporidae</taxon>
        <taxon>Stylophora</taxon>
    </lineage>
</organism>
<evidence type="ECO:0000256" key="15">
    <source>
        <dbReference type="SAM" id="Phobius"/>
    </source>
</evidence>
<dbReference type="CDD" id="cd07302">
    <property type="entry name" value="CHD"/>
    <property type="match status" value="1"/>
</dbReference>
<protein>
    <recommendedName>
        <fullName evidence="2 14">Guanylate cyclase</fullName>
        <ecNumber evidence="2 14">4.6.1.2</ecNumber>
    </recommendedName>
</protein>
<dbReference type="Gene3D" id="6.10.250.780">
    <property type="match status" value="1"/>
</dbReference>
<keyword evidence="11 13" id="KW-0456">Lyase</keyword>
<dbReference type="Gene3D" id="1.10.510.10">
    <property type="entry name" value="Transferase(Phosphotransferase) domain 1"/>
    <property type="match status" value="1"/>
</dbReference>
<evidence type="ECO:0000256" key="9">
    <source>
        <dbReference type="ARBA" id="ARBA00023170"/>
    </source>
</evidence>
<dbReference type="SUPFAM" id="SSF55073">
    <property type="entry name" value="Nucleotide cyclase"/>
    <property type="match status" value="1"/>
</dbReference>
<dbReference type="GO" id="GO:0004016">
    <property type="term" value="F:adenylate cyclase activity"/>
    <property type="evidence" value="ECO:0007669"/>
    <property type="project" value="TreeGrafter"/>
</dbReference>
<dbReference type="InterPro" id="IPR029787">
    <property type="entry name" value="Nucleotide_cyclase"/>
</dbReference>
<dbReference type="GO" id="GO:0004383">
    <property type="term" value="F:guanylate cyclase activity"/>
    <property type="evidence" value="ECO:0007669"/>
    <property type="project" value="UniProtKB-EC"/>
</dbReference>
<dbReference type="GO" id="GO:0005524">
    <property type="term" value="F:ATP binding"/>
    <property type="evidence" value="ECO:0007669"/>
    <property type="project" value="InterPro"/>
</dbReference>
<dbReference type="OrthoDB" id="1890790at2759"/>
<comment type="similarity">
    <text evidence="13">Belongs to the adenylyl cyclase class-4/guanylyl cyclase family.</text>
</comment>
<dbReference type="Gene3D" id="3.30.70.1230">
    <property type="entry name" value="Nucleotide cyclase"/>
    <property type="match status" value="1"/>
</dbReference>
<evidence type="ECO:0000256" key="2">
    <source>
        <dbReference type="ARBA" id="ARBA00012202"/>
    </source>
</evidence>
<proteinExistence type="inferred from homology"/>
<dbReference type="PROSITE" id="PS50125">
    <property type="entry name" value="GUANYLATE_CYCLASE_2"/>
    <property type="match status" value="1"/>
</dbReference>
<comment type="caution">
    <text evidence="19">The sequence shown here is derived from an EMBL/GenBank/DDBJ whole genome shotgun (WGS) entry which is preliminary data.</text>
</comment>
<dbReference type="Proteomes" id="UP000225706">
    <property type="component" value="Unassembled WGS sequence"/>
</dbReference>
<keyword evidence="7" id="KW-0342">GTP-binding</keyword>
<feature type="domain" description="Protein kinase" evidence="17">
    <location>
        <begin position="554"/>
        <end position="851"/>
    </location>
</feature>
<keyword evidence="9 19" id="KW-0675">Receptor</keyword>
<keyword evidence="20" id="KW-1185">Reference proteome</keyword>
<accession>A0A2B4SS02</accession>
<comment type="catalytic activity">
    <reaction evidence="14">
        <text>GTP = 3',5'-cyclic GMP + diphosphate</text>
        <dbReference type="Rhea" id="RHEA:13665"/>
        <dbReference type="ChEBI" id="CHEBI:33019"/>
        <dbReference type="ChEBI" id="CHEBI:37565"/>
        <dbReference type="ChEBI" id="CHEBI:57746"/>
        <dbReference type="EC" id="4.6.1.2"/>
    </reaction>
</comment>
<keyword evidence="6 15" id="KW-1133">Transmembrane helix</keyword>
<keyword evidence="5" id="KW-0547">Nucleotide-binding</keyword>
<name>A0A2B4SS02_STYPI</name>
<evidence type="ECO:0000256" key="3">
    <source>
        <dbReference type="ARBA" id="ARBA00022692"/>
    </source>
</evidence>
<feature type="domain" description="Guanylate cyclase" evidence="18">
    <location>
        <begin position="924"/>
        <end position="1055"/>
    </location>
</feature>
<dbReference type="GO" id="GO:0004672">
    <property type="term" value="F:protein kinase activity"/>
    <property type="evidence" value="ECO:0007669"/>
    <property type="project" value="InterPro"/>
</dbReference>
<feature type="transmembrane region" description="Helical" evidence="15">
    <location>
        <begin position="514"/>
        <end position="536"/>
    </location>
</feature>
<evidence type="ECO:0000256" key="14">
    <source>
        <dbReference type="RuleBase" id="RU003431"/>
    </source>
</evidence>
<dbReference type="GO" id="GO:0001653">
    <property type="term" value="F:peptide receptor activity"/>
    <property type="evidence" value="ECO:0007669"/>
    <property type="project" value="TreeGrafter"/>
</dbReference>
<dbReference type="InterPro" id="IPR001054">
    <property type="entry name" value="A/G_cyclase"/>
</dbReference>
<keyword evidence="8 15" id="KW-0472">Membrane</keyword>